<evidence type="ECO:0000256" key="8">
    <source>
        <dbReference type="ARBA" id="ARBA00023306"/>
    </source>
</evidence>
<feature type="domain" description="Kinetochore protein Ndc80 CH" evidence="13">
    <location>
        <begin position="71"/>
        <end position="177"/>
    </location>
</feature>
<keyword evidence="6 11" id="KW-0175">Coiled coil</keyword>
<evidence type="ECO:0000313" key="14">
    <source>
        <dbReference type="EMBL" id="KAK0417612.1"/>
    </source>
</evidence>
<accession>A0AA39I6Z7</accession>
<comment type="similarity">
    <text evidence="1 10">Belongs to the NDC80/HEC1 family.</text>
</comment>
<keyword evidence="8 10" id="KW-0131">Cell cycle</keyword>
<dbReference type="Pfam" id="PF03801">
    <property type="entry name" value="Ndc80_HEC"/>
    <property type="match status" value="1"/>
</dbReference>
<feature type="region of interest" description="Disordered" evidence="12">
    <location>
        <begin position="1"/>
        <end position="44"/>
    </location>
</feature>
<keyword evidence="3 10" id="KW-0132">Cell division</keyword>
<evidence type="ECO:0000259" key="13">
    <source>
        <dbReference type="Pfam" id="PF03801"/>
    </source>
</evidence>
<comment type="subunit">
    <text evidence="10">Component of the NDC80 complex.</text>
</comment>
<dbReference type="InterPro" id="IPR038273">
    <property type="entry name" value="Ndc80_sf"/>
</dbReference>
<dbReference type="GO" id="GO:0031262">
    <property type="term" value="C:Ndc80 complex"/>
    <property type="evidence" value="ECO:0007669"/>
    <property type="project" value="UniProtKB-UniRule"/>
</dbReference>
<keyword evidence="15" id="KW-1185">Reference proteome</keyword>
<evidence type="ECO:0000256" key="3">
    <source>
        <dbReference type="ARBA" id="ARBA00022618"/>
    </source>
</evidence>
<reference evidence="14" key="1">
    <citation type="submission" date="2023-06" db="EMBL/GenBank/DDBJ databases">
        <title>Genomic analysis of the entomopathogenic nematode Steinernema hermaphroditum.</title>
        <authorList>
            <person name="Schwarz E.M."/>
            <person name="Heppert J.K."/>
            <person name="Baniya A."/>
            <person name="Schwartz H.T."/>
            <person name="Tan C.-H."/>
            <person name="Antoshechkin I."/>
            <person name="Sternberg P.W."/>
            <person name="Goodrich-Blair H."/>
            <person name="Dillman A.R."/>
        </authorList>
    </citation>
    <scope>NUCLEOTIDE SEQUENCE</scope>
    <source>
        <strain evidence="14">PS9179</strain>
        <tissue evidence="14">Whole animal</tissue>
    </source>
</reference>
<evidence type="ECO:0000256" key="11">
    <source>
        <dbReference type="SAM" id="Coils"/>
    </source>
</evidence>
<dbReference type="GO" id="GO:0051315">
    <property type="term" value="P:attachment of mitotic spindle microtubules to kinetochore"/>
    <property type="evidence" value="ECO:0007669"/>
    <property type="project" value="UniProtKB-UniRule"/>
</dbReference>
<dbReference type="InterPro" id="IPR005550">
    <property type="entry name" value="Kinetochore_Ndc80"/>
</dbReference>
<comment type="caution">
    <text evidence="14">The sequence shown here is derived from an EMBL/GenBank/DDBJ whole genome shotgun (WGS) entry which is preliminary data.</text>
</comment>
<evidence type="ECO:0000256" key="4">
    <source>
        <dbReference type="ARBA" id="ARBA00022776"/>
    </source>
</evidence>
<dbReference type="PANTHER" id="PTHR10643:SF2">
    <property type="entry name" value="KINETOCHORE PROTEIN NDC80 HOMOLOG"/>
    <property type="match status" value="1"/>
</dbReference>
<dbReference type="Gene3D" id="1.10.418.30">
    <property type="entry name" value="Ncd80 complex, Ncd80 subunit"/>
    <property type="match status" value="1"/>
</dbReference>
<evidence type="ECO:0000256" key="6">
    <source>
        <dbReference type="ARBA" id="ARBA00023054"/>
    </source>
</evidence>
<organism evidence="14 15">
    <name type="scientific">Steinernema hermaphroditum</name>
    <dbReference type="NCBI Taxonomy" id="289476"/>
    <lineage>
        <taxon>Eukaryota</taxon>
        <taxon>Metazoa</taxon>
        <taxon>Ecdysozoa</taxon>
        <taxon>Nematoda</taxon>
        <taxon>Chromadorea</taxon>
        <taxon>Rhabditida</taxon>
        <taxon>Tylenchina</taxon>
        <taxon>Panagrolaimomorpha</taxon>
        <taxon>Strongyloidoidea</taxon>
        <taxon>Steinernematidae</taxon>
        <taxon>Steinernema</taxon>
    </lineage>
</organism>
<dbReference type="InterPro" id="IPR055260">
    <property type="entry name" value="Ndc80_CH"/>
</dbReference>
<feature type="coiled-coil region" evidence="11">
    <location>
        <begin position="255"/>
        <end position="376"/>
    </location>
</feature>
<evidence type="ECO:0000256" key="1">
    <source>
        <dbReference type="ARBA" id="ARBA00007050"/>
    </source>
</evidence>
<evidence type="ECO:0000256" key="10">
    <source>
        <dbReference type="RuleBase" id="RU368072"/>
    </source>
</evidence>
<protein>
    <recommendedName>
        <fullName evidence="10">Kinetochore protein NDC80</fullName>
    </recommendedName>
</protein>
<comment type="subcellular location">
    <subcellularLocation>
        <location evidence="10">Chromosome</location>
        <location evidence="10">Centromere</location>
        <location evidence="10">Kinetochore</location>
    </subcellularLocation>
    <subcellularLocation>
        <location evidence="10">Nucleus</location>
    </subcellularLocation>
</comment>
<evidence type="ECO:0000256" key="9">
    <source>
        <dbReference type="ARBA" id="ARBA00023328"/>
    </source>
</evidence>
<keyword evidence="9 10" id="KW-0137">Centromere</keyword>
<dbReference type="PANTHER" id="PTHR10643">
    <property type="entry name" value="KINETOCHORE PROTEIN NDC80"/>
    <property type="match status" value="1"/>
</dbReference>
<keyword evidence="2 10" id="KW-0158">Chromosome</keyword>
<evidence type="ECO:0000256" key="5">
    <source>
        <dbReference type="ARBA" id="ARBA00022838"/>
    </source>
</evidence>
<gene>
    <name evidence="14" type="ORF">QR680_013107</name>
</gene>
<name>A0AA39I6Z7_9BILA</name>
<proteinExistence type="inferred from homology"/>
<evidence type="ECO:0000256" key="7">
    <source>
        <dbReference type="ARBA" id="ARBA00023242"/>
    </source>
</evidence>
<keyword evidence="7 10" id="KW-0539">Nucleus</keyword>
<evidence type="ECO:0000313" key="15">
    <source>
        <dbReference type="Proteomes" id="UP001175271"/>
    </source>
</evidence>
<dbReference type="GO" id="GO:0005634">
    <property type="term" value="C:nucleus"/>
    <property type="evidence" value="ECO:0007669"/>
    <property type="project" value="UniProtKB-SubCell"/>
</dbReference>
<sequence>MYGGNQRNTGLNSTRAPRTPQNRGAGPSRLPSTTGRPSDMRRMSWAPSSANRLSGFTGRPSVSTLAVTKPDVKRKNKEKVIKFLCDFGYEQAYIERSISTKNGYKTLFEFIVGRIFENEEFTIGDKLEMDIPEIMRYFEYPFPIKAAYFQPVGVIHTFPHLLAILAFLVDIFETYEHMSKNPPSALNFNDSQDSTTHAYNYAFILTTFKKCREQLEGNPTEEFLIKERDAYMEAFDTQEELATEASEWEFRANEVKCAQETLEKEKSAVQETDRRLQERTEGARKCREFLKMKHFENDKKSEELKSLEDEESQLRTEHQLLTTELEDVTRRLREQTMSGEEAREIKRECEILADVIASMSNEIQKLKSTNDESLRRAMKQGSAIREQFGHLVSTLENLWRSSATHDEQQSFNFEGLRYINPVQVTSALGEGGCIQELCEKILERIRNSDQLLTDAQSMIKSQQSVLEGKISEIGVAIHKAEAEQKRIVEHRKREELHHENEVHQLKLNVEVKLGEKQLYDKERPDVIEMREKLFQEQKRLIAMQQENENEWAERSQEIFMTSDQILRGMEHIEGCQKMIEDFEDDVVSSLKKVLSVMNKTVRAAAMKSTSAILLCLLFLSTVSDASRPLRLPKLGVLPKGEPIPQECCRTFCYPIEVCICCFENYEYFDGTEMKAVKGVPDWLKKKMAPSQ</sequence>
<dbReference type="EMBL" id="JAUCMV010000002">
    <property type="protein sequence ID" value="KAK0417612.1"/>
    <property type="molecule type" value="Genomic_DNA"/>
</dbReference>
<evidence type="ECO:0000256" key="2">
    <source>
        <dbReference type="ARBA" id="ARBA00022454"/>
    </source>
</evidence>
<keyword evidence="5 10" id="KW-0995">Kinetochore</keyword>
<dbReference type="AlphaFoldDB" id="A0AA39I6Z7"/>
<comment type="function">
    <text evidence="10">Acts as a component of the essential kinetochore-associated NDC80 complex, which is required for chromosome segregation and spindle checkpoint activity.</text>
</comment>
<dbReference type="Proteomes" id="UP001175271">
    <property type="component" value="Unassembled WGS sequence"/>
</dbReference>
<dbReference type="GO" id="GO:0051301">
    <property type="term" value="P:cell division"/>
    <property type="evidence" value="ECO:0007669"/>
    <property type="project" value="UniProtKB-UniRule"/>
</dbReference>
<feature type="compositionally biased region" description="Polar residues" evidence="12">
    <location>
        <begin position="1"/>
        <end position="22"/>
    </location>
</feature>
<keyword evidence="4 10" id="KW-0498">Mitosis</keyword>
<evidence type="ECO:0000256" key="12">
    <source>
        <dbReference type="SAM" id="MobiDB-lite"/>
    </source>
</evidence>